<gene>
    <name evidence="2" type="ORF">IPOD504_LOCUS7019</name>
</gene>
<dbReference type="EMBL" id="OW152814">
    <property type="protein sequence ID" value="CAH2049805.1"/>
    <property type="molecule type" value="Genomic_DNA"/>
</dbReference>
<sequence length="86" mass="10023">MTKSFIVFHRYPQVDLKEFTVDNKRYSSRRFVATEKERPTQHPSSLKLQKPSALSILMAPSNDTLSRQTTAKKKRTNKRNKKAQLS</sequence>
<protein>
    <submittedName>
        <fullName evidence="2">Uncharacterized protein</fullName>
    </submittedName>
</protein>
<feature type="region of interest" description="Disordered" evidence="1">
    <location>
        <begin position="58"/>
        <end position="86"/>
    </location>
</feature>
<proteinExistence type="predicted"/>
<reference evidence="2" key="1">
    <citation type="submission" date="2022-03" db="EMBL/GenBank/DDBJ databases">
        <authorList>
            <person name="Martin H S."/>
        </authorList>
    </citation>
    <scope>NUCLEOTIDE SEQUENCE</scope>
</reference>
<feature type="compositionally biased region" description="Basic residues" evidence="1">
    <location>
        <begin position="70"/>
        <end position="86"/>
    </location>
</feature>
<feature type="non-terminal residue" evidence="2">
    <location>
        <position position="86"/>
    </location>
</feature>
<dbReference type="Proteomes" id="UP000837857">
    <property type="component" value="Chromosome 2"/>
</dbReference>
<evidence type="ECO:0000313" key="3">
    <source>
        <dbReference type="Proteomes" id="UP000837857"/>
    </source>
</evidence>
<keyword evidence="3" id="KW-1185">Reference proteome</keyword>
<evidence type="ECO:0000256" key="1">
    <source>
        <dbReference type="SAM" id="MobiDB-lite"/>
    </source>
</evidence>
<name>A0ABN8I6V2_9NEOP</name>
<evidence type="ECO:0000313" key="2">
    <source>
        <dbReference type="EMBL" id="CAH2049805.1"/>
    </source>
</evidence>
<organism evidence="2 3">
    <name type="scientific">Iphiclides podalirius</name>
    <name type="common">scarce swallowtail</name>
    <dbReference type="NCBI Taxonomy" id="110791"/>
    <lineage>
        <taxon>Eukaryota</taxon>
        <taxon>Metazoa</taxon>
        <taxon>Ecdysozoa</taxon>
        <taxon>Arthropoda</taxon>
        <taxon>Hexapoda</taxon>
        <taxon>Insecta</taxon>
        <taxon>Pterygota</taxon>
        <taxon>Neoptera</taxon>
        <taxon>Endopterygota</taxon>
        <taxon>Lepidoptera</taxon>
        <taxon>Glossata</taxon>
        <taxon>Ditrysia</taxon>
        <taxon>Papilionoidea</taxon>
        <taxon>Papilionidae</taxon>
        <taxon>Papilioninae</taxon>
        <taxon>Iphiclides</taxon>
    </lineage>
</organism>
<accession>A0ABN8I6V2</accession>